<feature type="domain" description="Protein kinase" evidence="3">
    <location>
        <begin position="24"/>
        <end position="316"/>
    </location>
</feature>
<dbReference type="EMBL" id="JAZGQO010000002">
    <property type="protein sequence ID" value="KAK6189811.1"/>
    <property type="molecule type" value="Genomic_DNA"/>
</dbReference>
<dbReference type="PROSITE" id="PS50011">
    <property type="entry name" value="PROTEIN_KINASE_DOM"/>
    <property type="match status" value="1"/>
</dbReference>
<dbReference type="Gene3D" id="1.25.10.10">
    <property type="entry name" value="Leucine-rich Repeat Variant"/>
    <property type="match status" value="1"/>
</dbReference>
<dbReference type="PANTHER" id="PTHR12984">
    <property type="entry name" value="SCY1-RELATED S/T PROTEIN KINASE-LIKE"/>
    <property type="match status" value="1"/>
</dbReference>
<accession>A0AAN8K4N7</accession>
<name>A0AAN8K4N7_PATCE</name>
<dbReference type="AlphaFoldDB" id="A0AAN8K4N7"/>
<feature type="compositionally biased region" description="Polar residues" evidence="2">
    <location>
        <begin position="701"/>
        <end position="725"/>
    </location>
</feature>
<comment type="similarity">
    <text evidence="1">Belongs to the protein kinase superfamily.</text>
</comment>
<feature type="region of interest" description="Disordered" evidence="2">
    <location>
        <begin position="648"/>
        <end position="725"/>
    </location>
</feature>
<dbReference type="FunFam" id="1.25.10.10:FF:000189">
    <property type="entry name" value="SCY1-like pseudokinase 2"/>
    <property type="match status" value="1"/>
</dbReference>
<evidence type="ECO:0000259" key="3">
    <source>
        <dbReference type="PROSITE" id="PS50011"/>
    </source>
</evidence>
<feature type="compositionally biased region" description="Basic and acidic residues" evidence="2">
    <location>
        <begin position="656"/>
        <end position="666"/>
    </location>
</feature>
<dbReference type="Pfam" id="PF00069">
    <property type="entry name" value="Pkinase"/>
    <property type="match status" value="1"/>
</dbReference>
<dbReference type="InterPro" id="IPR000719">
    <property type="entry name" value="Prot_kinase_dom"/>
</dbReference>
<protein>
    <recommendedName>
        <fullName evidence="3">Protein kinase domain-containing protein</fullName>
    </recommendedName>
</protein>
<dbReference type="InterPro" id="IPR051177">
    <property type="entry name" value="CIK-Related_Protein"/>
</dbReference>
<evidence type="ECO:0000256" key="2">
    <source>
        <dbReference type="SAM" id="MobiDB-lite"/>
    </source>
</evidence>
<dbReference type="GO" id="GO:0004672">
    <property type="term" value="F:protein kinase activity"/>
    <property type="evidence" value="ECO:0007669"/>
    <property type="project" value="InterPro"/>
</dbReference>
<evidence type="ECO:0000313" key="5">
    <source>
        <dbReference type="Proteomes" id="UP001347796"/>
    </source>
</evidence>
<sequence length="954" mass="106492">MDMLNRLKSAVSSALPGNPLSRDFDTHSQTASGGPGMLWRIYNGVKRTTKQEASIFLLEKKDLERYSRRDRERILESMRRGVSQLTRLRHPKILSVIQPLEESRETLAFATEPVFASLANVLGNHDNITPIPKDLNDYELYEVEMRHGLLQVIEGITFLHNDAKIMHHNICPESIMLNKNGSWKLSGFDFCLLNKNPSEQAPVYEFIEWDSECPPTAQPNLDYLAPEYAITMTCSPASDMYSLGVVIYSLFNNSKPLFDCHSQLSTFQKNAEELRNFRSTLLGSIPQELQDYVKLMLNIEASVRPAPEQFAKISFFEDVGSMTLQYMDTLFQRQNLEKSQFFKGLPKILAKFPTRVNQQRILPALYNECVNNNMIPFVLPSILLVAEQSTEREYITLILPQLIPLFKIKDPIQVSLIFLQNMNLLLSKTPQQDIKAHVLPMINQALESNNPQIQELCLGIIPTFAELVEYTSLKNSLVPRIKKLCLTTSVLAVRVNCLLCLGQMLEYMDKWFVLDEILPLLPKIPTKEPAVLMSILGIYKVAFSHEKLGMTKDIMSNKILPFLIPICMDNGLNLAQFNAYMTLVKEMLCKVETEQRTKLEQLEQMKQEQKSIEITKITSTPDPKTLVSVGDNKPKSMMNQFLSGFGISGMMSAAPKEPESSPKPEHPTVTSSAPTSQKVSLSLEEKQRLAKSQEDHRKFKSQQPLNPKQTDTKSLPNNQPRDLTSSLIDSNIKNMNKTSLSSSTMSSAGAYMGGNSGGYMGSNSNTTSYMGSNSNTTSYMGSNSSTPAYMGGNSAFGAGNSVNGNRANASKSVDLSAFDNLLPNKPKKSLNEMKNSQSAQSFGQNQSMGNMGMPRMMGSPAQQGMMGNQSMMGYQQSMATRAFGQPQQFGQMGGNQMMYGQQNMMSSQQNMMTSQQNMMTSSAAMGSNVMMPQNMSTNQKVNNSNSTDLSDIFG</sequence>
<dbReference type="SUPFAM" id="SSF56112">
    <property type="entry name" value="Protein kinase-like (PK-like)"/>
    <property type="match status" value="1"/>
</dbReference>
<gene>
    <name evidence="4" type="ORF">SNE40_001801</name>
</gene>
<dbReference type="CDD" id="cd14011">
    <property type="entry name" value="PK_SCY1_like"/>
    <property type="match status" value="1"/>
</dbReference>
<dbReference type="GO" id="GO:0005524">
    <property type="term" value="F:ATP binding"/>
    <property type="evidence" value="ECO:0007669"/>
    <property type="project" value="InterPro"/>
</dbReference>
<evidence type="ECO:0000313" key="4">
    <source>
        <dbReference type="EMBL" id="KAK6189811.1"/>
    </source>
</evidence>
<dbReference type="FunFam" id="3.30.200.20:FF:000179">
    <property type="entry name" value="SCY1 like pseudokinase 2"/>
    <property type="match status" value="1"/>
</dbReference>
<organism evidence="4 5">
    <name type="scientific">Patella caerulea</name>
    <name type="common">Rayed Mediterranean limpet</name>
    <dbReference type="NCBI Taxonomy" id="87958"/>
    <lineage>
        <taxon>Eukaryota</taxon>
        <taxon>Metazoa</taxon>
        <taxon>Spiralia</taxon>
        <taxon>Lophotrochozoa</taxon>
        <taxon>Mollusca</taxon>
        <taxon>Gastropoda</taxon>
        <taxon>Patellogastropoda</taxon>
        <taxon>Patelloidea</taxon>
        <taxon>Patellidae</taxon>
        <taxon>Patella</taxon>
    </lineage>
</organism>
<dbReference type="InterPro" id="IPR011009">
    <property type="entry name" value="Kinase-like_dom_sf"/>
</dbReference>
<dbReference type="Gene3D" id="1.10.510.10">
    <property type="entry name" value="Transferase(Phosphotransferase) domain 1"/>
    <property type="match status" value="1"/>
</dbReference>
<comment type="caution">
    <text evidence="4">The sequence shown here is derived from an EMBL/GenBank/DDBJ whole genome shotgun (WGS) entry which is preliminary data.</text>
</comment>
<feature type="compositionally biased region" description="Polar residues" evidence="2">
    <location>
        <begin position="668"/>
        <end position="680"/>
    </location>
</feature>
<evidence type="ECO:0000256" key="1">
    <source>
        <dbReference type="ARBA" id="ARBA00038349"/>
    </source>
</evidence>
<dbReference type="InterPro" id="IPR011989">
    <property type="entry name" value="ARM-like"/>
</dbReference>
<dbReference type="Proteomes" id="UP001347796">
    <property type="component" value="Unassembled WGS sequence"/>
</dbReference>
<reference evidence="4 5" key="1">
    <citation type="submission" date="2024-01" db="EMBL/GenBank/DDBJ databases">
        <title>The genome of the rayed Mediterranean limpet Patella caerulea (Linnaeus, 1758).</title>
        <authorList>
            <person name="Anh-Thu Weber A."/>
            <person name="Halstead-Nussloch G."/>
        </authorList>
    </citation>
    <scope>NUCLEOTIDE SEQUENCE [LARGE SCALE GENOMIC DNA]</scope>
    <source>
        <strain evidence="4">AATW-2023a</strain>
        <tissue evidence="4">Whole specimen</tissue>
    </source>
</reference>
<feature type="compositionally biased region" description="Basic and acidic residues" evidence="2">
    <location>
        <begin position="683"/>
        <end position="697"/>
    </location>
</feature>
<proteinExistence type="inferred from homology"/>
<keyword evidence="5" id="KW-1185">Reference proteome</keyword>
<dbReference type="PANTHER" id="PTHR12984:SF6">
    <property type="entry name" value="SCY1-LIKE PROTEIN 2"/>
    <property type="match status" value="1"/>
</dbReference>
<dbReference type="SMART" id="SM00220">
    <property type="entry name" value="S_TKc"/>
    <property type="match status" value="1"/>
</dbReference>
<dbReference type="Gene3D" id="3.30.200.20">
    <property type="entry name" value="Phosphorylase Kinase, domain 1"/>
    <property type="match status" value="1"/>
</dbReference>
<dbReference type="InterPro" id="IPR016024">
    <property type="entry name" value="ARM-type_fold"/>
</dbReference>
<dbReference type="SUPFAM" id="SSF48371">
    <property type="entry name" value="ARM repeat"/>
    <property type="match status" value="1"/>
</dbReference>